<organism evidence="3 4">
    <name type="scientific">Aquicella lusitana</name>
    <dbReference type="NCBI Taxonomy" id="254246"/>
    <lineage>
        <taxon>Bacteria</taxon>
        <taxon>Pseudomonadati</taxon>
        <taxon>Pseudomonadota</taxon>
        <taxon>Gammaproteobacteria</taxon>
        <taxon>Legionellales</taxon>
        <taxon>Coxiellaceae</taxon>
        <taxon>Aquicella</taxon>
    </lineage>
</organism>
<dbReference type="SUPFAM" id="SSF55718">
    <property type="entry name" value="SCP-like"/>
    <property type="match status" value="1"/>
</dbReference>
<dbReference type="EMBL" id="QQAX01000005">
    <property type="protein sequence ID" value="RDI46516.1"/>
    <property type="molecule type" value="Genomic_DNA"/>
</dbReference>
<comment type="caution">
    <text evidence="3">The sequence shown here is derived from an EMBL/GenBank/DDBJ whole genome shotgun (WGS) entry which is preliminary data.</text>
</comment>
<dbReference type="Pfam" id="PF02036">
    <property type="entry name" value="SCP2"/>
    <property type="match status" value="1"/>
</dbReference>
<dbReference type="InterPro" id="IPR038989">
    <property type="entry name" value="UbiJ"/>
</dbReference>
<accession>A0A370GTC7</accession>
<evidence type="ECO:0000259" key="2">
    <source>
        <dbReference type="Pfam" id="PF02036"/>
    </source>
</evidence>
<sequence>MHPFFLSTFARAMNACLRMDPESKLRLSRLQGRVITIELLPFHYIFQCQFTEAGVTLHANEPFPAEAALRGTPLNLLGVMLAKDHRHRFFAEDLVITGNAELGQQVIELFDELQIDWEEQLSHLTGDVPAYHVGRFIRGISEWLRRTEKTVAQDVNEFVHEETDWFPAREALQDFFNDIDGLRMDVDRMEARIIQLQGLISPTADYANKKNSEDEGSQ</sequence>
<dbReference type="UniPathway" id="UPA00232"/>
<keyword evidence="3" id="KW-0830">Ubiquinone</keyword>
<name>A0A370GTC7_9COXI</name>
<comment type="function">
    <text evidence="1">Required for ubiquinone (coenzyme Q) biosynthesis. Binds hydrophobic ubiquinone biosynthetic intermediates via its SCP2 domain and is essential for the stability of the Ubi complex. May constitute a docking platform where Ubi enzymes assemble and access their SCP2-bound polyprenyl substrates.</text>
</comment>
<dbReference type="HAMAP" id="MF_02215">
    <property type="entry name" value="UbiJ"/>
    <property type="match status" value="1"/>
</dbReference>
<comment type="pathway">
    <text evidence="1">Cofactor biosynthesis; ubiquinone biosynthesis.</text>
</comment>
<evidence type="ECO:0000313" key="4">
    <source>
        <dbReference type="Proteomes" id="UP000254720"/>
    </source>
</evidence>
<dbReference type="GO" id="GO:0005737">
    <property type="term" value="C:cytoplasm"/>
    <property type="evidence" value="ECO:0007669"/>
    <property type="project" value="UniProtKB-SubCell"/>
</dbReference>
<gene>
    <name evidence="1" type="primary">ubiJ</name>
    <name evidence="3" type="ORF">C8D86_10540</name>
</gene>
<comment type="subcellular location">
    <subcellularLocation>
        <location evidence="1">Cytoplasm</location>
    </subcellularLocation>
</comment>
<dbReference type="GO" id="GO:0006744">
    <property type="term" value="P:ubiquinone biosynthetic process"/>
    <property type="evidence" value="ECO:0007669"/>
    <property type="project" value="UniProtKB-UniRule"/>
</dbReference>
<evidence type="ECO:0000256" key="1">
    <source>
        <dbReference type="HAMAP-Rule" id="MF_02215"/>
    </source>
</evidence>
<dbReference type="OrthoDB" id="9796077at2"/>
<comment type="similarity">
    <text evidence="1">Belongs to the UbiJ family.</text>
</comment>
<reference evidence="3 4" key="1">
    <citation type="submission" date="2018-07" db="EMBL/GenBank/DDBJ databases">
        <title>Genomic Encyclopedia of Type Strains, Phase IV (KMG-IV): sequencing the most valuable type-strain genomes for metagenomic binning, comparative biology and taxonomic classification.</title>
        <authorList>
            <person name="Goeker M."/>
        </authorList>
    </citation>
    <scope>NUCLEOTIDE SEQUENCE [LARGE SCALE GENOMIC DNA]</scope>
    <source>
        <strain evidence="3 4">DSM 16500</strain>
    </source>
</reference>
<keyword evidence="1" id="KW-0963">Cytoplasm</keyword>
<dbReference type="Proteomes" id="UP000254720">
    <property type="component" value="Unassembled WGS sequence"/>
</dbReference>
<evidence type="ECO:0000313" key="3">
    <source>
        <dbReference type="EMBL" id="RDI46516.1"/>
    </source>
</evidence>
<dbReference type="InterPro" id="IPR003033">
    <property type="entry name" value="SCP2_sterol-bd_dom"/>
</dbReference>
<proteinExistence type="inferred from homology"/>
<dbReference type="RefSeq" id="WP_114833811.1">
    <property type="nucleotide sequence ID" value="NZ_LR699114.1"/>
</dbReference>
<dbReference type="PANTHER" id="PTHR38693:SF1">
    <property type="entry name" value="UBIQUINONE BIOSYNTHESIS ACCESSORY FACTOR UBIJ"/>
    <property type="match status" value="1"/>
</dbReference>
<feature type="domain" description="SCP2" evidence="2">
    <location>
        <begin position="14"/>
        <end position="111"/>
    </location>
</feature>
<keyword evidence="4" id="KW-1185">Reference proteome</keyword>
<dbReference type="AlphaFoldDB" id="A0A370GTC7"/>
<dbReference type="PANTHER" id="PTHR38693">
    <property type="entry name" value="UBIQUINONE BIOSYNTHESIS PROTEIN UBIJ"/>
    <property type="match status" value="1"/>
</dbReference>
<dbReference type="InterPro" id="IPR036527">
    <property type="entry name" value="SCP2_sterol-bd_dom_sf"/>
</dbReference>
<protein>
    <recommendedName>
        <fullName evidence="1">Ubiquinone biosynthesis accessory factor UbiJ</fullName>
    </recommendedName>
</protein>
<keyword evidence="1" id="KW-0831">Ubiquinone biosynthesis</keyword>